<evidence type="ECO:0000313" key="2">
    <source>
        <dbReference type="EMBL" id="TMQ51764.1"/>
    </source>
</evidence>
<dbReference type="Proteomes" id="UP000320184">
    <property type="component" value="Unassembled WGS sequence"/>
</dbReference>
<comment type="caution">
    <text evidence="2">The sequence shown here is derived from an EMBL/GenBank/DDBJ whole genome shotgun (WGS) entry which is preliminary data.</text>
</comment>
<name>A0A538SK59_UNCEI</name>
<proteinExistence type="predicted"/>
<keyword evidence="1" id="KW-0732">Signal</keyword>
<protein>
    <recommendedName>
        <fullName evidence="4">C2H2-type domain-containing protein</fullName>
    </recommendedName>
</protein>
<evidence type="ECO:0000313" key="3">
    <source>
        <dbReference type="Proteomes" id="UP000320184"/>
    </source>
</evidence>
<gene>
    <name evidence="2" type="ORF">E6K73_04930</name>
</gene>
<evidence type="ECO:0008006" key="4">
    <source>
        <dbReference type="Google" id="ProtNLM"/>
    </source>
</evidence>
<feature type="signal peptide" evidence="1">
    <location>
        <begin position="1"/>
        <end position="30"/>
    </location>
</feature>
<dbReference type="EMBL" id="VBOT01000054">
    <property type="protein sequence ID" value="TMQ51764.1"/>
    <property type="molecule type" value="Genomic_DNA"/>
</dbReference>
<reference evidence="2 3" key="1">
    <citation type="journal article" date="2019" name="Nat. Microbiol.">
        <title>Mediterranean grassland soil C-N compound turnover is dependent on rainfall and depth, and is mediated by genomically divergent microorganisms.</title>
        <authorList>
            <person name="Diamond S."/>
            <person name="Andeer P.F."/>
            <person name="Li Z."/>
            <person name="Crits-Christoph A."/>
            <person name="Burstein D."/>
            <person name="Anantharaman K."/>
            <person name="Lane K.R."/>
            <person name="Thomas B.C."/>
            <person name="Pan C."/>
            <person name="Northen T.R."/>
            <person name="Banfield J.F."/>
        </authorList>
    </citation>
    <scope>NUCLEOTIDE SEQUENCE [LARGE SCALE GENOMIC DNA]</scope>
    <source>
        <strain evidence="2">WS_3</strain>
    </source>
</reference>
<accession>A0A538SK59</accession>
<dbReference type="AlphaFoldDB" id="A0A538SK59"/>
<organism evidence="2 3">
    <name type="scientific">Eiseniibacteriota bacterium</name>
    <dbReference type="NCBI Taxonomy" id="2212470"/>
    <lineage>
        <taxon>Bacteria</taxon>
        <taxon>Candidatus Eiseniibacteriota</taxon>
    </lineage>
</organism>
<evidence type="ECO:0000256" key="1">
    <source>
        <dbReference type="SAM" id="SignalP"/>
    </source>
</evidence>
<feature type="chain" id="PRO_5022138002" description="C2H2-type domain-containing protein" evidence="1">
    <location>
        <begin position="31"/>
        <end position="174"/>
    </location>
</feature>
<sequence>MSNTGKSARWTAALALGVVMLTALVPAAEAGHGRGHGEWRYKGYYASPVARECGVRRVYRPERVVEIRSSSCGVPALASFIGGLAVGAVIASHSQPVYEAPHYAAPPEPEYYYYDPYCGERFSSLDSYGSHVCGHHHPRIVQVISVDTGRCVHVYHYYRGRWEDQDGDWDEDDE</sequence>